<dbReference type="Proteomes" id="UP001341281">
    <property type="component" value="Chromosome 04"/>
</dbReference>
<protein>
    <submittedName>
        <fullName evidence="2">Uncharacterized protein</fullName>
    </submittedName>
</protein>
<accession>A0AAQ3WRA3</accession>
<evidence type="ECO:0000313" key="3">
    <source>
        <dbReference type="Proteomes" id="UP001341281"/>
    </source>
</evidence>
<feature type="compositionally biased region" description="Low complexity" evidence="1">
    <location>
        <begin position="32"/>
        <end position="43"/>
    </location>
</feature>
<evidence type="ECO:0000256" key="1">
    <source>
        <dbReference type="SAM" id="MobiDB-lite"/>
    </source>
</evidence>
<evidence type="ECO:0000313" key="2">
    <source>
        <dbReference type="EMBL" id="WVZ70551.1"/>
    </source>
</evidence>
<dbReference type="AlphaFoldDB" id="A0AAQ3WRA3"/>
<feature type="region of interest" description="Disordered" evidence="1">
    <location>
        <begin position="32"/>
        <end position="69"/>
    </location>
</feature>
<dbReference type="EMBL" id="CP144748">
    <property type="protein sequence ID" value="WVZ70551.1"/>
    <property type="molecule type" value="Genomic_DNA"/>
</dbReference>
<proteinExistence type="predicted"/>
<name>A0AAQ3WRA3_PASNO</name>
<keyword evidence="3" id="KW-1185">Reference proteome</keyword>
<organism evidence="2 3">
    <name type="scientific">Paspalum notatum var. saurae</name>
    <dbReference type="NCBI Taxonomy" id="547442"/>
    <lineage>
        <taxon>Eukaryota</taxon>
        <taxon>Viridiplantae</taxon>
        <taxon>Streptophyta</taxon>
        <taxon>Embryophyta</taxon>
        <taxon>Tracheophyta</taxon>
        <taxon>Spermatophyta</taxon>
        <taxon>Magnoliopsida</taxon>
        <taxon>Liliopsida</taxon>
        <taxon>Poales</taxon>
        <taxon>Poaceae</taxon>
        <taxon>PACMAD clade</taxon>
        <taxon>Panicoideae</taxon>
        <taxon>Andropogonodae</taxon>
        <taxon>Paspaleae</taxon>
        <taxon>Paspalinae</taxon>
        <taxon>Paspalum</taxon>
    </lineage>
</organism>
<sequence length="194" mass="20476">MGAPLLPLSASVGHLQNTVSLCSSLAPAGSSSLPSMAPPSSTSNNSRALPSSSPTDRRSRPNAHGHRSLLLPCSSSATASDGVAPPIAALAISLLVHHGEQLLHPHISNLLSTLNPFAPSCRPSPLSLVPGNCSTKCSDRAAADDIHDLELNRELEDDADRYGVNSIRHRTSILLRPSIFKHDHEFSGYYGLHS</sequence>
<reference evidence="2 3" key="1">
    <citation type="submission" date="2024-02" db="EMBL/GenBank/DDBJ databases">
        <title>High-quality chromosome-scale genome assembly of Pensacola bahiagrass (Paspalum notatum Flugge var. saurae).</title>
        <authorList>
            <person name="Vega J.M."/>
            <person name="Podio M."/>
            <person name="Orjuela J."/>
            <person name="Siena L.A."/>
            <person name="Pessino S.C."/>
            <person name="Combes M.C."/>
            <person name="Mariac C."/>
            <person name="Albertini E."/>
            <person name="Pupilli F."/>
            <person name="Ortiz J.P.A."/>
            <person name="Leblanc O."/>
        </authorList>
    </citation>
    <scope>NUCLEOTIDE SEQUENCE [LARGE SCALE GENOMIC DNA]</scope>
    <source>
        <strain evidence="2">R1</strain>
        <tissue evidence="2">Leaf</tissue>
    </source>
</reference>
<gene>
    <name evidence="2" type="ORF">U9M48_019210</name>
</gene>